<dbReference type="InterPro" id="IPR002105">
    <property type="entry name" value="Dockerin_1_rpt"/>
</dbReference>
<keyword evidence="2" id="KW-0472">Membrane</keyword>
<proteinExistence type="predicted"/>
<comment type="caution">
    <text evidence="3">The sequence shown here is derived from an EMBL/GenBank/DDBJ whole genome shotgun (WGS) entry which is preliminary data.</text>
</comment>
<dbReference type="SUPFAM" id="SSF49384">
    <property type="entry name" value="Carbohydrate-binding domain"/>
    <property type="match status" value="2"/>
</dbReference>
<dbReference type="SUPFAM" id="SSF63446">
    <property type="entry name" value="Type I dockerin domain"/>
    <property type="match status" value="1"/>
</dbReference>
<dbReference type="InterPro" id="IPR008965">
    <property type="entry name" value="CBM2/CBM3_carb-bd_dom_sf"/>
</dbReference>
<dbReference type="EMBL" id="LBSA01000044">
    <property type="protein sequence ID" value="KKQ07505.1"/>
    <property type="molecule type" value="Genomic_DNA"/>
</dbReference>
<dbReference type="GO" id="GO:0004553">
    <property type="term" value="F:hydrolase activity, hydrolyzing O-glycosyl compounds"/>
    <property type="evidence" value="ECO:0007669"/>
    <property type="project" value="InterPro"/>
</dbReference>
<dbReference type="InterPro" id="IPR036439">
    <property type="entry name" value="Dockerin_dom_sf"/>
</dbReference>
<keyword evidence="2" id="KW-1133">Transmembrane helix</keyword>
<feature type="region of interest" description="Disordered" evidence="1">
    <location>
        <begin position="346"/>
        <end position="383"/>
    </location>
</feature>
<keyword evidence="2" id="KW-0812">Transmembrane</keyword>
<dbReference type="AlphaFoldDB" id="A0A0G0F1I6"/>
<feature type="compositionally biased region" description="Pro residues" evidence="1">
    <location>
        <begin position="367"/>
        <end position="379"/>
    </location>
</feature>
<dbReference type="Gene3D" id="2.60.40.680">
    <property type="match status" value="2"/>
</dbReference>
<evidence type="ECO:0000256" key="1">
    <source>
        <dbReference type="SAM" id="MobiDB-lite"/>
    </source>
</evidence>
<accession>A0A0G0F1I6</accession>
<evidence type="ECO:0000256" key="2">
    <source>
        <dbReference type="SAM" id="Phobius"/>
    </source>
</evidence>
<dbReference type="PROSITE" id="PS00018">
    <property type="entry name" value="EF_HAND_1"/>
    <property type="match status" value="1"/>
</dbReference>
<dbReference type="InterPro" id="IPR018247">
    <property type="entry name" value="EF_Hand_1_Ca_BS"/>
</dbReference>
<evidence type="ECO:0000313" key="3">
    <source>
        <dbReference type="EMBL" id="KKQ07505.1"/>
    </source>
</evidence>
<gene>
    <name evidence="3" type="ORF">US19_C0044G0022</name>
</gene>
<feature type="transmembrane region" description="Helical" evidence="2">
    <location>
        <begin position="20"/>
        <end position="39"/>
    </location>
</feature>
<dbReference type="CDD" id="cd08547">
    <property type="entry name" value="Type_II_cohesin"/>
    <property type="match status" value="2"/>
</dbReference>
<sequence length="559" mass="58267">MLSRLFNSAKNTLKLQNGIVHLIPLILLAALGLVAYLFISSSAPFKDNLFSFLYQKPSSQADVTGTVCQNTTTGTACVYVSPVTTQATQNQNFQVQVRVNTNGEPINAVEAVVNYPIASLEYVSIDGTGSSFGLEVPTTTSPGSVTISRGTVAPVNGDGLIATLTFKPIIASGVAAISFSAASQAISSNSNSNILQNRGDGTINIGSQTGSASFTLISNTNPVTVGQEFLVTLQAQSDQDAANLFDAKLSFDAAKLEVVRLEPTGSFITQWAEQFYDNATGEVSLLGGVPSPGIQTSGSGVKMMAFTFKAKTAGPTTISILPTSGILRNSDNQDILGSTTDLALTLQSGATPTPSPSPTPTGSAGPTPTPSPTPSPTPVPTCTLTNAAWITPSNPVMQGSLVTIRVTGSSACNGRQVTFEVREDDGILGFNSVLNNPVTATFVGTTANSAWVSEFQDDGVGGINNPPEYYYIASLVGSGLTLNSSDPKLEVTKPGVGEFRKGDGNKDGRVDRIDLSVMMTNWAKTTGLPTEIDINDDSLINAVDFSALVLILKQEGVIK</sequence>
<dbReference type="GO" id="GO:0030246">
    <property type="term" value="F:carbohydrate binding"/>
    <property type="evidence" value="ECO:0007669"/>
    <property type="project" value="InterPro"/>
</dbReference>
<dbReference type="Pfam" id="PF00404">
    <property type="entry name" value="Dockerin_1"/>
    <property type="match status" value="1"/>
</dbReference>
<dbReference type="Gene3D" id="1.10.1330.10">
    <property type="entry name" value="Dockerin domain"/>
    <property type="match status" value="1"/>
</dbReference>
<dbReference type="Proteomes" id="UP000034492">
    <property type="component" value="Unassembled WGS sequence"/>
</dbReference>
<reference evidence="3 4" key="1">
    <citation type="journal article" date="2015" name="Nature">
        <title>rRNA introns, odd ribosomes, and small enigmatic genomes across a large radiation of phyla.</title>
        <authorList>
            <person name="Brown C.T."/>
            <person name="Hug L.A."/>
            <person name="Thomas B.C."/>
            <person name="Sharon I."/>
            <person name="Castelle C.J."/>
            <person name="Singh A."/>
            <person name="Wilkins M.J."/>
            <person name="Williams K.H."/>
            <person name="Banfield J.F."/>
        </authorList>
    </citation>
    <scope>NUCLEOTIDE SEQUENCE [LARGE SCALE GENOMIC DNA]</scope>
</reference>
<dbReference type="GO" id="GO:0000272">
    <property type="term" value="P:polysaccharide catabolic process"/>
    <property type="evidence" value="ECO:0007669"/>
    <property type="project" value="InterPro"/>
</dbReference>
<name>A0A0G0F1I6_9BACT</name>
<protein>
    <submittedName>
        <fullName evidence="3">Filamentous hemagglutinin family outer membrane protein</fullName>
    </submittedName>
</protein>
<evidence type="ECO:0000313" key="4">
    <source>
        <dbReference type="Proteomes" id="UP000034492"/>
    </source>
</evidence>
<organism evidence="3 4">
    <name type="scientific">Candidatus Daviesbacteria bacterium GW2011_GWB1_36_5</name>
    <dbReference type="NCBI Taxonomy" id="1618426"/>
    <lineage>
        <taxon>Bacteria</taxon>
        <taxon>Candidatus Daviesiibacteriota</taxon>
    </lineage>
</organism>